<protein>
    <submittedName>
        <fullName evidence="2">Uncharacterized protein</fullName>
    </submittedName>
</protein>
<dbReference type="GO" id="GO:0005634">
    <property type="term" value="C:nucleus"/>
    <property type="evidence" value="ECO:0007669"/>
    <property type="project" value="TreeGrafter"/>
</dbReference>
<dbReference type="Proteomes" id="UP000011958">
    <property type="component" value="Unassembled WGS sequence"/>
</dbReference>
<sequence length="252" mass="28423">MGNDGGSIPKRDDLIKDAKKLENSETNQVTQLLPWFCCSFSKLPLSEPIVSCGLGRLYNKDILLEYLLSFKEKGSYRKIQKEEGLSVKSQSTEYGISHITTLKDVKELKLKANPAYQVNSTLNKKVFHGENQVGRWVCSVTNREINGHAKFVYLVRCGHVFNDQVLINIKSNECLECGIEFTEDDIIPLNPKQDDLPRLKARLQALKAAGLTHTLTPMKQSKKRKQECLGNDLQQTIPSKISIKTTKLSTNK</sequence>
<dbReference type="OrthoDB" id="247013at2759"/>
<dbReference type="InterPro" id="IPR006735">
    <property type="entry name" value="Rtf2"/>
</dbReference>
<keyword evidence="3" id="KW-1185">Reference proteome</keyword>
<dbReference type="eggNOG" id="KOG3113">
    <property type="taxonomic scope" value="Eukaryota"/>
</dbReference>
<dbReference type="OMA" id="EFRWLHC"/>
<evidence type="ECO:0000313" key="3">
    <source>
        <dbReference type="Proteomes" id="UP000011958"/>
    </source>
</evidence>
<dbReference type="PANTHER" id="PTHR12775:SF0">
    <property type="entry name" value="REPLICATION TERMINATION FACTOR 2"/>
    <property type="match status" value="1"/>
</dbReference>
<dbReference type="PANTHER" id="PTHR12775">
    <property type="entry name" value="PROTEIN C20ORF43 HOMOLOG"/>
    <property type="match status" value="1"/>
</dbReference>
<organism evidence="2 3">
    <name type="scientific">Pneumocystis murina (strain B123)</name>
    <name type="common">Mouse pneumocystis pneumonia agent</name>
    <name type="synonym">Pneumocystis carinii f. sp. muris</name>
    <dbReference type="NCBI Taxonomy" id="1069680"/>
    <lineage>
        <taxon>Eukaryota</taxon>
        <taxon>Fungi</taxon>
        <taxon>Dikarya</taxon>
        <taxon>Ascomycota</taxon>
        <taxon>Taphrinomycotina</taxon>
        <taxon>Pneumocystomycetes</taxon>
        <taxon>Pneumocystaceae</taxon>
        <taxon>Pneumocystis</taxon>
    </lineage>
</organism>
<reference evidence="3" key="1">
    <citation type="journal article" date="2016" name="Nat. Commun.">
        <title>Genome analysis of three Pneumocystis species reveals adaptation mechanisms to life exclusively in mammalian hosts.</title>
        <authorList>
            <person name="Ma L."/>
            <person name="Chen Z."/>
            <person name="Huang D.W."/>
            <person name="Kutty G."/>
            <person name="Ishihara M."/>
            <person name="Wang H."/>
            <person name="Abouelleil A."/>
            <person name="Bishop L."/>
            <person name="Davey E."/>
            <person name="Deng R."/>
            <person name="Deng X."/>
            <person name="Fan L."/>
            <person name="Fantoni G."/>
            <person name="Fitzgerald M."/>
            <person name="Gogineni E."/>
            <person name="Goldberg J.M."/>
            <person name="Handley G."/>
            <person name="Hu X."/>
            <person name="Huber C."/>
            <person name="Jiao X."/>
            <person name="Jones K."/>
            <person name="Levin J.Z."/>
            <person name="Liu Y."/>
            <person name="Macdonald P."/>
            <person name="Melnikov A."/>
            <person name="Raley C."/>
            <person name="Sassi M."/>
            <person name="Sherman B.T."/>
            <person name="Song X."/>
            <person name="Sykes S."/>
            <person name="Tran B."/>
            <person name="Walsh L."/>
            <person name="Xia Y."/>
            <person name="Yang J."/>
            <person name="Young S."/>
            <person name="Zeng Q."/>
            <person name="Zheng X."/>
            <person name="Stephens R."/>
            <person name="Nusbaum C."/>
            <person name="Birren B.W."/>
            <person name="Azadi P."/>
            <person name="Lempicki R.A."/>
            <person name="Cuomo C.A."/>
            <person name="Kovacs J.A."/>
        </authorList>
    </citation>
    <scope>NUCLEOTIDE SEQUENCE [LARGE SCALE GENOMIC DNA]</scope>
    <source>
        <strain evidence="3">B123</strain>
    </source>
</reference>
<dbReference type="GO" id="GO:0006274">
    <property type="term" value="P:DNA replication termination"/>
    <property type="evidence" value="ECO:0007669"/>
    <property type="project" value="TreeGrafter"/>
</dbReference>
<comment type="caution">
    <text evidence="2">The sequence shown here is derived from an EMBL/GenBank/DDBJ whole genome shotgun (WGS) entry which is preliminary data.</text>
</comment>
<dbReference type="Pfam" id="PF04641">
    <property type="entry name" value="Rtf2"/>
    <property type="match status" value="1"/>
</dbReference>
<dbReference type="VEuPathDB" id="FungiDB:PNEG_00930"/>
<dbReference type="HOGENOM" id="CLU_048955_2_1_1"/>
<dbReference type="AlphaFoldDB" id="M7NU36"/>
<dbReference type="RefSeq" id="XP_007872842.1">
    <property type="nucleotide sequence ID" value="XM_007874651.1"/>
</dbReference>
<evidence type="ECO:0000256" key="1">
    <source>
        <dbReference type="ARBA" id="ARBA00009885"/>
    </source>
</evidence>
<comment type="similarity">
    <text evidence="1">Belongs to the rtf2 family.</text>
</comment>
<dbReference type="InterPro" id="IPR027799">
    <property type="entry name" value="Rtf2_RING-finger"/>
</dbReference>
<evidence type="ECO:0000313" key="2">
    <source>
        <dbReference type="EMBL" id="EMR10782.1"/>
    </source>
</evidence>
<gene>
    <name evidence="2" type="ORF">PNEG_00930</name>
</gene>
<dbReference type="EMBL" id="AFWA02000003">
    <property type="protein sequence ID" value="EMR10782.1"/>
    <property type="molecule type" value="Genomic_DNA"/>
</dbReference>
<dbReference type="GeneID" id="19894628"/>
<accession>M7NU36</accession>
<dbReference type="CDD" id="cd16653">
    <property type="entry name" value="RING-like_Rtf2"/>
    <property type="match status" value="1"/>
</dbReference>
<name>M7NU36_PNEMU</name>
<dbReference type="STRING" id="1069680.M7NU36"/>
<proteinExistence type="inferred from homology"/>